<protein>
    <submittedName>
        <fullName evidence="2">HupE/UreJ family protein</fullName>
    </submittedName>
</protein>
<feature type="transmembrane region" description="Helical" evidence="1">
    <location>
        <begin position="344"/>
        <end position="363"/>
    </location>
</feature>
<evidence type="ECO:0000313" key="2">
    <source>
        <dbReference type="EMBL" id="MBO7745051.1"/>
    </source>
</evidence>
<gene>
    <name evidence="2" type="ORF">I8J29_12650</name>
</gene>
<accession>A0ABS3W9N8</accession>
<keyword evidence="3" id="KW-1185">Reference proteome</keyword>
<evidence type="ECO:0000256" key="1">
    <source>
        <dbReference type="SAM" id="Phobius"/>
    </source>
</evidence>
<organism evidence="2 3">
    <name type="scientific">Paenibacillus artemisiicola</name>
    <dbReference type="NCBI Taxonomy" id="1172618"/>
    <lineage>
        <taxon>Bacteria</taxon>
        <taxon>Bacillati</taxon>
        <taxon>Bacillota</taxon>
        <taxon>Bacilli</taxon>
        <taxon>Bacillales</taxon>
        <taxon>Paenibacillaceae</taxon>
        <taxon>Paenibacillus</taxon>
    </lineage>
</organism>
<keyword evidence="1" id="KW-0812">Transmembrane</keyword>
<keyword evidence="1" id="KW-0472">Membrane</keyword>
<dbReference type="InterPro" id="IPR032809">
    <property type="entry name" value="Put_HupE_UreJ"/>
</dbReference>
<feature type="transmembrane region" description="Helical" evidence="1">
    <location>
        <begin position="192"/>
        <end position="216"/>
    </location>
</feature>
<feature type="transmembrane region" description="Helical" evidence="1">
    <location>
        <begin position="223"/>
        <end position="243"/>
    </location>
</feature>
<sequence>MRSRRGRLIGLTALFLLFLLGLFPRVTSAHDNVSIAFTDISMKGHAIQVILQMDMYDIRVEATPEEPDVGDLTPEAYARFVNELQAPVEKYLLANLQLYADDLPLKGKLTRLSQVEIKDQNQPFAEAVLEFPVANTPHKFEMDYDMVFQRDPYHVNYVNAALGELKANAVFVAESHEMRIGDMSAPYTLEHFSLLGLKQALSLFEAILFIALLIIGRRSFKQLAIALAVFWGAYTLTFVLAGLRPLDLSGAFLPFMLAFSVVIVALYTLRGKQKTLYPWLAGGFGLFYGAGYAEGLAGLKADGGTNIVPVLAYMAGIGVALAVIAALLYLLLQYAWKAKSFVPRMSKVILPFAIVWLVVKLFVY</sequence>
<name>A0ABS3W9N8_9BACL</name>
<comment type="caution">
    <text evidence="2">The sequence shown here is derived from an EMBL/GenBank/DDBJ whole genome shotgun (WGS) entry which is preliminary data.</text>
</comment>
<proteinExistence type="predicted"/>
<evidence type="ECO:0000313" key="3">
    <source>
        <dbReference type="Proteomes" id="UP000670947"/>
    </source>
</evidence>
<dbReference type="EMBL" id="JAGGDJ010000007">
    <property type="protein sequence ID" value="MBO7745051.1"/>
    <property type="molecule type" value="Genomic_DNA"/>
</dbReference>
<feature type="transmembrane region" description="Helical" evidence="1">
    <location>
        <begin position="313"/>
        <end position="332"/>
    </location>
</feature>
<dbReference type="RefSeq" id="WP_208847959.1">
    <property type="nucleotide sequence ID" value="NZ_JAGGDJ010000007.1"/>
</dbReference>
<reference evidence="2 3" key="1">
    <citation type="submission" date="2021-03" db="EMBL/GenBank/DDBJ databases">
        <title>Paenibacillus artemisicola MWE-103 whole genome sequence.</title>
        <authorList>
            <person name="Ham Y.J."/>
        </authorList>
    </citation>
    <scope>NUCLEOTIDE SEQUENCE [LARGE SCALE GENOMIC DNA]</scope>
    <source>
        <strain evidence="2 3">MWE-103</strain>
    </source>
</reference>
<dbReference type="Proteomes" id="UP000670947">
    <property type="component" value="Unassembled WGS sequence"/>
</dbReference>
<dbReference type="Pfam" id="PF13795">
    <property type="entry name" value="HupE_UreJ_2"/>
    <property type="match status" value="1"/>
</dbReference>
<keyword evidence="1" id="KW-1133">Transmembrane helix</keyword>
<feature type="transmembrane region" description="Helical" evidence="1">
    <location>
        <begin position="249"/>
        <end position="269"/>
    </location>
</feature>
<feature type="transmembrane region" description="Helical" evidence="1">
    <location>
        <begin position="276"/>
        <end position="293"/>
    </location>
</feature>